<protein>
    <submittedName>
        <fullName evidence="2">Uncharacterized protein</fullName>
    </submittedName>
</protein>
<comment type="caution">
    <text evidence="2">The sequence shown here is derived from an EMBL/GenBank/DDBJ whole genome shotgun (WGS) entry which is preliminary data.</text>
</comment>
<sequence>MSVLQSFRNLSPRMRLGVGLGLLAWGAVGLQLSDRAEDKYGFKASDEEKARLRQLAPRIVTMDRDGSDGSSSSSSSSSSAGDNTKDR</sequence>
<dbReference type="EMBL" id="JAQQWM010000006">
    <property type="protein sequence ID" value="KAK8059668.1"/>
    <property type="molecule type" value="Genomic_DNA"/>
</dbReference>
<accession>A0ABR1UL90</accession>
<gene>
    <name evidence="2" type="ORF">PG996_009598</name>
</gene>
<feature type="compositionally biased region" description="Low complexity" evidence="1">
    <location>
        <begin position="68"/>
        <end position="79"/>
    </location>
</feature>
<evidence type="ECO:0000256" key="1">
    <source>
        <dbReference type="SAM" id="MobiDB-lite"/>
    </source>
</evidence>
<organism evidence="2 3">
    <name type="scientific">Apiospora saccharicola</name>
    <dbReference type="NCBI Taxonomy" id="335842"/>
    <lineage>
        <taxon>Eukaryota</taxon>
        <taxon>Fungi</taxon>
        <taxon>Dikarya</taxon>
        <taxon>Ascomycota</taxon>
        <taxon>Pezizomycotina</taxon>
        <taxon>Sordariomycetes</taxon>
        <taxon>Xylariomycetidae</taxon>
        <taxon>Amphisphaeriales</taxon>
        <taxon>Apiosporaceae</taxon>
        <taxon>Apiospora</taxon>
    </lineage>
</organism>
<reference evidence="2 3" key="1">
    <citation type="submission" date="2023-01" db="EMBL/GenBank/DDBJ databases">
        <title>Analysis of 21 Apiospora genomes using comparative genomics revels a genus with tremendous synthesis potential of carbohydrate active enzymes and secondary metabolites.</title>
        <authorList>
            <person name="Sorensen T."/>
        </authorList>
    </citation>
    <scope>NUCLEOTIDE SEQUENCE [LARGE SCALE GENOMIC DNA]</scope>
    <source>
        <strain evidence="2 3">CBS 83171</strain>
    </source>
</reference>
<evidence type="ECO:0000313" key="2">
    <source>
        <dbReference type="EMBL" id="KAK8059668.1"/>
    </source>
</evidence>
<name>A0ABR1UL90_9PEZI</name>
<dbReference type="Proteomes" id="UP001446871">
    <property type="component" value="Unassembled WGS sequence"/>
</dbReference>
<feature type="region of interest" description="Disordered" evidence="1">
    <location>
        <begin position="53"/>
        <end position="87"/>
    </location>
</feature>
<keyword evidence="3" id="KW-1185">Reference proteome</keyword>
<proteinExistence type="predicted"/>
<evidence type="ECO:0000313" key="3">
    <source>
        <dbReference type="Proteomes" id="UP001446871"/>
    </source>
</evidence>